<proteinExistence type="predicted"/>
<gene>
    <name evidence="2" type="ORF">NOR51B_1211</name>
</gene>
<keyword evidence="1" id="KW-1133">Transmembrane helix</keyword>
<name>B8KWY9_9GAMM</name>
<organism evidence="2 3">
    <name type="scientific">Luminiphilus syltensis NOR5-1B</name>
    <dbReference type="NCBI Taxonomy" id="565045"/>
    <lineage>
        <taxon>Bacteria</taxon>
        <taxon>Pseudomonadati</taxon>
        <taxon>Pseudomonadota</taxon>
        <taxon>Gammaproteobacteria</taxon>
        <taxon>Cellvibrionales</taxon>
        <taxon>Halieaceae</taxon>
        <taxon>Luminiphilus</taxon>
    </lineage>
</organism>
<dbReference type="STRING" id="565045.NOR51B_1211"/>
<keyword evidence="1" id="KW-0472">Membrane</keyword>
<dbReference type="InterPro" id="IPR034756">
    <property type="entry name" value="T2SSM_b"/>
</dbReference>
<evidence type="ECO:0000313" key="3">
    <source>
        <dbReference type="Proteomes" id="UP000004699"/>
    </source>
</evidence>
<reference evidence="3" key="1">
    <citation type="journal article" date="2013" name="BMC Microbiol.">
        <title>Taxonomy and evolution of bacteriochlorophyll a-containing members of the OM60/NOR5 clade of marine gammaproteobacteria: description of Luminiphilus syltensis gen. nov., sp. nov., reclassification of Haliea rubra as Pseudohaliea rubra gen. nov., comb. nov., and emendation of Chromatocurvus halotolerans.</title>
        <authorList>
            <person name="Spring S."/>
            <person name="Riedel T."/>
            <person name="Sproer C."/>
            <person name="Yan S."/>
            <person name="Harder J."/>
            <person name="Fuchs B.M."/>
        </authorList>
    </citation>
    <scope>NUCLEOTIDE SEQUENCE [LARGE SCALE GENOMIC DNA]</scope>
    <source>
        <strain evidence="3">NOR51-B</strain>
    </source>
</reference>
<protein>
    <recommendedName>
        <fullName evidence="4">General secretion pathway protein M</fullName>
    </recommendedName>
</protein>
<dbReference type="HOGENOM" id="CLU_1545404_0_0_6"/>
<evidence type="ECO:0000313" key="2">
    <source>
        <dbReference type="EMBL" id="EED35266.1"/>
    </source>
</evidence>
<dbReference type="EMBL" id="DS999411">
    <property type="protein sequence ID" value="EED35266.1"/>
    <property type="molecule type" value="Genomic_DNA"/>
</dbReference>
<dbReference type="Pfam" id="PF10741">
    <property type="entry name" value="T2SSM_b"/>
    <property type="match status" value="1"/>
</dbReference>
<feature type="transmembrane region" description="Helical" evidence="1">
    <location>
        <begin position="12"/>
        <end position="34"/>
    </location>
</feature>
<evidence type="ECO:0008006" key="4">
    <source>
        <dbReference type="Google" id="ProtNLM"/>
    </source>
</evidence>
<evidence type="ECO:0000256" key="1">
    <source>
        <dbReference type="SAM" id="Phobius"/>
    </source>
</evidence>
<dbReference type="Proteomes" id="UP000004699">
    <property type="component" value="Unassembled WGS sequence"/>
</dbReference>
<dbReference type="AlphaFoldDB" id="B8KWY9"/>
<dbReference type="RefSeq" id="WP_009020012.1">
    <property type="nucleotide sequence ID" value="NZ_DS999411.1"/>
</dbReference>
<accession>B8KWY9</accession>
<dbReference type="eggNOG" id="ENOG5030CV1">
    <property type="taxonomic scope" value="Bacteria"/>
</dbReference>
<dbReference type="NCBIfam" id="NF040576">
    <property type="entry name" value="T2SS_GspM_XpsM"/>
    <property type="match status" value="1"/>
</dbReference>
<keyword evidence="1" id="KW-0812">Transmembrane</keyword>
<keyword evidence="3" id="KW-1185">Reference proteome</keyword>
<sequence length="189" mass="20887">MKAWLRNHRRSALFVGATLVLPLYLFFSLVGSLVSVGGDYRDQIDAIEPRLARMRGLIEFESALQAELDSVGGQVADQIYPSGSGSETVAAALQSEARRVLADAGLEITNSQVLEIRRQERFDYIAVKIVARGELAQLDQALSSISAFRPLIFVEAFDLFPNRQSNRRGQTPEQTLTVSMQLMSVRSAL</sequence>